<feature type="transmembrane region" description="Helical" evidence="2">
    <location>
        <begin position="18"/>
        <end position="36"/>
    </location>
</feature>
<feature type="transmembrane region" description="Helical" evidence="2">
    <location>
        <begin position="229"/>
        <end position="248"/>
    </location>
</feature>
<reference evidence="4 5" key="1">
    <citation type="submission" date="2024-01" db="EMBL/GenBank/DDBJ databases">
        <title>A draft genome for the cacao thread blight pathogen Marasmiellus scandens.</title>
        <authorList>
            <person name="Baruah I.K."/>
            <person name="Leung J."/>
            <person name="Bukari Y."/>
            <person name="Amoako-Attah I."/>
            <person name="Meinhardt L.W."/>
            <person name="Bailey B.A."/>
            <person name="Cohen S.P."/>
        </authorList>
    </citation>
    <scope>NUCLEOTIDE SEQUENCE [LARGE SCALE GENOMIC DNA]</scope>
    <source>
        <strain evidence="4 5">GH-19</strain>
    </source>
</reference>
<feature type="domain" description="DUF6534" evidence="3">
    <location>
        <begin position="165"/>
        <end position="252"/>
    </location>
</feature>
<dbReference type="Proteomes" id="UP001498398">
    <property type="component" value="Unassembled WGS sequence"/>
</dbReference>
<feature type="region of interest" description="Disordered" evidence="1">
    <location>
        <begin position="296"/>
        <end position="316"/>
    </location>
</feature>
<feature type="transmembrane region" description="Helical" evidence="2">
    <location>
        <begin position="118"/>
        <end position="141"/>
    </location>
</feature>
<keyword evidence="5" id="KW-1185">Reference proteome</keyword>
<evidence type="ECO:0000313" key="5">
    <source>
        <dbReference type="Proteomes" id="UP001498398"/>
    </source>
</evidence>
<evidence type="ECO:0000259" key="3">
    <source>
        <dbReference type="Pfam" id="PF20152"/>
    </source>
</evidence>
<feature type="transmembrane region" description="Helical" evidence="2">
    <location>
        <begin position="201"/>
        <end position="223"/>
    </location>
</feature>
<evidence type="ECO:0000313" key="4">
    <source>
        <dbReference type="EMBL" id="KAK7466059.1"/>
    </source>
</evidence>
<dbReference type="PANTHER" id="PTHR40465:SF1">
    <property type="entry name" value="DUF6534 DOMAIN-CONTAINING PROTEIN"/>
    <property type="match status" value="1"/>
</dbReference>
<comment type="caution">
    <text evidence="4">The sequence shown here is derived from an EMBL/GenBank/DDBJ whole genome shotgun (WGS) entry which is preliminary data.</text>
</comment>
<dbReference type="Pfam" id="PF20152">
    <property type="entry name" value="DUF6534"/>
    <property type="match status" value="1"/>
</dbReference>
<evidence type="ECO:0000256" key="1">
    <source>
        <dbReference type="SAM" id="MobiDB-lite"/>
    </source>
</evidence>
<dbReference type="PANTHER" id="PTHR40465">
    <property type="entry name" value="CHROMOSOME 1, WHOLE GENOME SHOTGUN SEQUENCE"/>
    <property type="match status" value="1"/>
</dbReference>
<proteinExistence type="predicted"/>
<feature type="transmembrane region" description="Helical" evidence="2">
    <location>
        <begin position="48"/>
        <end position="71"/>
    </location>
</feature>
<feature type="transmembrane region" description="Helical" evidence="2">
    <location>
        <begin position="161"/>
        <end position="181"/>
    </location>
</feature>
<evidence type="ECO:0000256" key="2">
    <source>
        <dbReference type="SAM" id="Phobius"/>
    </source>
</evidence>
<dbReference type="EMBL" id="JBANRG010000005">
    <property type="protein sequence ID" value="KAK7466059.1"/>
    <property type="molecule type" value="Genomic_DNA"/>
</dbReference>
<accession>A0ABR1JSS6</accession>
<protein>
    <recommendedName>
        <fullName evidence="3">DUF6534 domain-containing protein</fullName>
    </recommendedName>
</protein>
<organism evidence="4 5">
    <name type="scientific">Marasmiellus scandens</name>
    <dbReference type="NCBI Taxonomy" id="2682957"/>
    <lineage>
        <taxon>Eukaryota</taxon>
        <taxon>Fungi</taxon>
        <taxon>Dikarya</taxon>
        <taxon>Basidiomycota</taxon>
        <taxon>Agaricomycotina</taxon>
        <taxon>Agaricomycetes</taxon>
        <taxon>Agaricomycetidae</taxon>
        <taxon>Agaricales</taxon>
        <taxon>Marasmiineae</taxon>
        <taxon>Omphalotaceae</taxon>
        <taxon>Marasmiellus</taxon>
    </lineage>
</organism>
<keyword evidence="2" id="KW-0472">Membrane</keyword>
<gene>
    <name evidence="4" type="ORF">VKT23_004783</name>
</gene>
<keyword evidence="2" id="KW-1133">Transmembrane helix</keyword>
<feature type="transmembrane region" description="Helical" evidence="2">
    <location>
        <begin position="91"/>
        <end position="111"/>
    </location>
</feature>
<dbReference type="InterPro" id="IPR045339">
    <property type="entry name" value="DUF6534"/>
</dbReference>
<keyword evidence="2" id="KW-0812">Transmembrane</keyword>
<sequence>MVEGDIVWLTIPRLLGFAWNWGLLGALTVQVYVYYISFPRDRIIFKTLVYVLYLLEWAQTFCATYDAVHWFGYGWGNREALDQIYTEFLDIPIFTSTIGAAVQIFFGWRIFTLSHSKILYGFIILMALLQFAGAVVTGYYIRINPTESNNNPGLPKSVGVRLGTSAAVDIVIAGCMTYFLVKNRNEFSIRTNAVITKLVRLTIETGTITATAAILDLVFFLSIHNNTMHQISGVTLSKLYTNSLLMLFNNRMKRGMALGSSVEDSGQLTGGTSWNASQGPNRSGVESYEVFQVAQPNSPTLKLPGRETQASTSNQV</sequence>
<name>A0ABR1JSS6_9AGAR</name>